<evidence type="ECO:0000256" key="3">
    <source>
        <dbReference type="PROSITE-ProRule" id="PRU00708"/>
    </source>
</evidence>
<evidence type="ECO:0000313" key="6">
    <source>
        <dbReference type="EMBL" id="OAA34404.1"/>
    </source>
</evidence>
<dbReference type="PANTHER" id="PTHR47939:SF13">
    <property type="entry name" value="OS03G0201400 PROTEIN"/>
    <property type="match status" value="1"/>
</dbReference>
<dbReference type="OrthoDB" id="185373at2759"/>
<dbReference type="STRING" id="1081105.A0A166W6X4"/>
<dbReference type="SFLD" id="SFLDG00358">
    <property type="entry name" value="Main_(cytGST)"/>
    <property type="match status" value="1"/>
</dbReference>
<dbReference type="SUPFAM" id="SSF52833">
    <property type="entry name" value="Thioredoxin-like"/>
    <property type="match status" value="1"/>
</dbReference>
<dbReference type="InterPro" id="IPR036249">
    <property type="entry name" value="Thioredoxin-like_sf"/>
</dbReference>
<protein>
    <submittedName>
        <fullName evidence="6">Glutathione S-transferase</fullName>
    </submittedName>
</protein>
<dbReference type="Pfam" id="PF13409">
    <property type="entry name" value="GST_N_2"/>
    <property type="match status" value="1"/>
</dbReference>
<dbReference type="Gene3D" id="3.40.30.10">
    <property type="entry name" value="Glutaredoxin"/>
    <property type="match status" value="1"/>
</dbReference>
<proteinExistence type="inferred from homology"/>
<dbReference type="InterPro" id="IPR036282">
    <property type="entry name" value="Glutathione-S-Trfase_C_sf"/>
</dbReference>
<dbReference type="InterPro" id="IPR002885">
    <property type="entry name" value="PPR_rpt"/>
</dbReference>
<evidence type="ECO:0000256" key="1">
    <source>
        <dbReference type="ARBA" id="ARBA00007409"/>
    </source>
</evidence>
<dbReference type="OMA" id="CATIGKW"/>
<keyword evidence="2" id="KW-0677">Repeat</keyword>
<dbReference type="CDD" id="cd03189">
    <property type="entry name" value="GST_C_GTT1_like"/>
    <property type="match status" value="1"/>
</dbReference>
<dbReference type="Pfam" id="PF13041">
    <property type="entry name" value="PPR_2"/>
    <property type="match status" value="1"/>
</dbReference>
<feature type="domain" description="GST N-terminal" evidence="5">
    <location>
        <begin position="5"/>
        <end position="95"/>
    </location>
</feature>
<dbReference type="SFLD" id="SFLDS00019">
    <property type="entry name" value="Glutathione_Transferase_(cytos"/>
    <property type="match status" value="1"/>
</dbReference>
<evidence type="ECO:0000256" key="2">
    <source>
        <dbReference type="ARBA" id="ARBA00022737"/>
    </source>
</evidence>
<dbReference type="Proteomes" id="UP000243498">
    <property type="component" value="Unassembled WGS sequence"/>
</dbReference>
<dbReference type="InterPro" id="IPR011990">
    <property type="entry name" value="TPR-like_helical_dom_sf"/>
</dbReference>
<dbReference type="PROSITE" id="PS51375">
    <property type="entry name" value="PPR"/>
    <property type="match status" value="1"/>
</dbReference>
<dbReference type="SUPFAM" id="SSF47616">
    <property type="entry name" value="GST C-terminal domain-like"/>
    <property type="match status" value="1"/>
</dbReference>
<evidence type="ECO:0000256" key="4">
    <source>
        <dbReference type="SAM" id="MobiDB-lite"/>
    </source>
</evidence>
<feature type="compositionally biased region" description="Low complexity" evidence="4">
    <location>
        <begin position="377"/>
        <end position="387"/>
    </location>
</feature>
<dbReference type="Gene3D" id="1.25.40.10">
    <property type="entry name" value="Tetratricopeptide repeat domain"/>
    <property type="match status" value="2"/>
</dbReference>
<dbReference type="CDD" id="cd03046">
    <property type="entry name" value="GST_N_GTT1_like"/>
    <property type="match status" value="1"/>
</dbReference>
<organism evidence="6 7">
    <name type="scientific">Metarhizium rileyi (strain RCEF 4871)</name>
    <name type="common">Nomuraea rileyi</name>
    <dbReference type="NCBI Taxonomy" id="1649241"/>
    <lineage>
        <taxon>Eukaryota</taxon>
        <taxon>Fungi</taxon>
        <taxon>Dikarya</taxon>
        <taxon>Ascomycota</taxon>
        <taxon>Pezizomycotina</taxon>
        <taxon>Sordariomycetes</taxon>
        <taxon>Hypocreomycetidae</taxon>
        <taxon>Hypocreales</taxon>
        <taxon>Clavicipitaceae</taxon>
        <taxon>Metarhizium</taxon>
    </lineage>
</organism>
<reference evidence="6 7" key="1">
    <citation type="journal article" date="2016" name="Genome Biol. Evol.">
        <title>Divergent and convergent evolution of fungal pathogenicity.</title>
        <authorList>
            <person name="Shang Y."/>
            <person name="Xiao G."/>
            <person name="Zheng P."/>
            <person name="Cen K."/>
            <person name="Zhan S."/>
            <person name="Wang C."/>
        </authorList>
    </citation>
    <scope>NUCLEOTIDE SEQUENCE [LARGE SCALE GENOMIC DNA]</scope>
    <source>
        <strain evidence="6 7">RCEF 4871</strain>
    </source>
</reference>
<dbReference type="EMBL" id="AZHC01000054">
    <property type="protein sequence ID" value="OAA34404.1"/>
    <property type="molecule type" value="Genomic_DNA"/>
</dbReference>
<dbReference type="InterPro" id="IPR004045">
    <property type="entry name" value="Glutathione_S-Trfase_N"/>
</dbReference>
<dbReference type="InterPro" id="IPR040079">
    <property type="entry name" value="Glutathione_S-Trfase"/>
</dbReference>
<sequence length="1234" mass="136479">MAADSPTIKLYWLNHSRSQRIVWLLEELGVPYEIEVFHRDEETLLAPEELEEIHPLGKSPVIGIVPPGGDASKPIILAESGFMAQYLVDHVPGGKKLMPKQWRQGKEGTIGGETEAWLRYGYYMHYAEGSLMPYLVFALVVSRLKSPMVPFFVRPITSIIADRIIAMFVYPNVKKHLAFLDGQLETSGGKYLCGDTLTAADILMSFPIIAGSSRFNELGYFEGGSWDMEYPRVAAYLDVLLSEDGYKKSVEKIEAIDGTFEASLSRSRLNQVPDLELDPCHQPASQSQAPEKVAAKKKELLSDLERPIPLSSSPPFQLAARVGLHTSASAMYASRTVCSQCASRMRAAMPPTYRSRSGMKAGAVAWFSSTLLGAADQTSSSGSTSQSLEQNDHVPAPGSDNFRRSSLPQKAPDFSRKHPRGYPRGKKDASAAVALFNDVIHNPEAASATKKSPARTASRRSSAPAVFSEWEIAAKMKELTEKDLEPLERLHLFQNDIWPHVRELRGQIPKHLYHSTTQYLSQACTAVTQQGLTGASLALSKMCATIGKWDLDIRNQLILNLCHALINKKHTSAERDAIVIELVDMWKHISKLKRMSQGRVKHNRFVLPSVDEILCDIANSSSVAEQITSETARTSNMLPTTKALASIFIQFRLEQAREILPGLLATLAVLSDTLLATERRQIQAAPLLHLVSIALDRQPADEAYVNDVFNSQITFPPSKLADVKTYVLAQWPQTTAMLLGNDSAWRKGIATPSHQTSRSPGEASGLAIFLQQMRAAYRSRNNAAVVSTWQHLKTSIAQNPDLKRQMREDPDFVDYWINVWCAIRRTDKVQETLDLMAEAGLQPTVRTYTSMMHGWKLCKDADRIEALWKKLVDSGLRLDAVIWTERISGLIEVGMPQSGILALAEMQALWKQAVASRGSVEMAAKIAVQPNIEIVNAAFKGLIVLDRRAANDVLAWAGREGIEPNVRTFNILLRESLRTHASEDVQALLGAMKKQGVEPDSATFTIILEELLGSMENASAAEQVHVVKQIFGDIEAAGLRANPETYGKMLYAVSSLANGGADEAIAAVQQHMKAAGLSATSHMVTILIERVLSRDPSPPDPGAAVRAILNEHGLFKVSQGDQTLWERVMSAHAVTGDVASAIEVFHDLARAGRPVTSLPCLTDLLKVLLAREEVEVAREIVGVVLHHKMKRLAVEASLVRDSRYWRHHFWYLARDNGLIDRRDLPRELETMMRG</sequence>
<evidence type="ECO:0000313" key="7">
    <source>
        <dbReference type="Proteomes" id="UP000243498"/>
    </source>
</evidence>
<dbReference type="InterPro" id="IPR050667">
    <property type="entry name" value="PPR-containing_protein"/>
</dbReference>
<dbReference type="Gene3D" id="1.20.1050.10">
    <property type="match status" value="1"/>
</dbReference>
<feature type="repeat" description="PPR" evidence="3">
    <location>
        <begin position="965"/>
        <end position="999"/>
    </location>
</feature>
<comment type="caution">
    <text evidence="6">The sequence shown here is derived from an EMBL/GenBank/DDBJ whole genome shotgun (WGS) entry which is preliminary data.</text>
</comment>
<dbReference type="PANTHER" id="PTHR47939">
    <property type="entry name" value="MEMBRANE-ASSOCIATED SALT-INDUCIBLE PROTEIN-LIKE"/>
    <property type="match status" value="1"/>
</dbReference>
<dbReference type="PROSITE" id="PS50404">
    <property type="entry name" value="GST_NTER"/>
    <property type="match status" value="1"/>
</dbReference>
<name>A0A166W6X4_METRR</name>
<feature type="region of interest" description="Disordered" evidence="4">
    <location>
        <begin position="375"/>
        <end position="427"/>
    </location>
</feature>
<keyword evidence="7" id="KW-1185">Reference proteome</keyword>
<comment type="similarity">
    <text evidence="1">Belongs to the GST superfamily.</text>
</comment>
<accession>A0A166W6X4</accession>
<evidence type="ECO:0000259" key="5">
    <source>
        <dbReference type="PROSITE" id="PS50404"/>
    </source>
</evidence>
<dbReference type="AlphaFoldDB" id="A0A166W6X4"/>
<gene>
    <name evidence="6" type="ORF">NOR_08479</name>
</gene>